<evidence type="ECO:0000313" key="4">
    <source>
        <dbReference type="Proteomes" id="UP000250079"/>
    </source>
</evidence>
<dbReference type="InterPro" id="IPR050696">
    <property type="entry name" value="FtsA/MreB"/>
</dbReference>
<evidence type="ECO:0000256" key="1">
    <source>
        <dbReference type="ARBA" id="ARBA00007381"/>
    </source>
</evidence>
<keyword evidence="3" id="KW-0132">Cell division</keyword>
<feature type="domain" description="SHS2" evidence="2">
    <location>
        <begin position="18"/>
        <end position="184"/>
    </location>
</feature>
<keyword evidence="4" id="KW-1185">Reference proteome</keyword>
<evidence type="ECO:0000259" key="2">
    <source>
        <dbReference type="SMART" id="SM00842"/>
    </source>
</evidence>
<dbReference type="InterPro" id="IPR018181">
    <property type="entry name" value="Heat_shock_70_CS"/>
</dbReference>
<dbReference type="Pfam" id="PF11104">
    <property type="entry name" value="PilM_2"/>
    <property type="match status" value="1"/>
</dbReference>
<dbReference type="InterPro" id="IPR003494">
    <property type="entry name" value="SHS2_FtsA"/>
</dbReference>
<dbReference type="PANTHER" id="PTHR32432:SF3">
    <property type="entry name" value="ETHANOLAMINE UTILIZATION PROTEIN EUTJ"/>
    <property type="match status" value="1"/>
</dbReference>
<reference evidence="3 4" key="1">
    <citation type="submission" date="2016-12" db="EMBL/GenBank/DDBJ databases">
        <authorList>
            <person name="Song W.-J."/>
            <person name="Kurnit D.M."/>
        </authorList>
    </citation>
    <scope>NUCLEOTIDE SEQUENCE [LARGE SCALE GENOMIC DNA]</scope>
    <source>
        <strain evidence="3 4">IMCC3135</strain>
    </source>
</reference>
<comment type="similarity">
    <text evidence="1">Belongs to the heat shock protein 70 family.</text>
</comment>
<dbReference type="PROSITE" id="PS01036">
    <property type="entry name" value="HSP70_3"/>
    <property type="match status" value="1"/>
</dbReference>
<gene>
    <name evidence="3" type="primary">ftsA_1</name>
    <name evidence="3" type="ORF">IMCC3135_05110</name>
</gene>
<dbReference type="Proteomes" id="UP000250079">
    <property type="component" value="Chromosome"/>
</dbReference>
<dbReference type="GO" id="GO:0051301">
    <property type="term" value="P:cell division"/>
    <property type="evidence" value="ECO:0007669"/>
    <property type="project" value="UniProtKB-KW"/>
</dbReference>
<dbReference type="EMBL" id="CP018632">
    <property type="protein sequence ID" value="ASJ71135.1"/>
    <property type="molecule type" value="Genomic_DNA"/>
</dbReference>
<dbReference type="Gene3D" id="3.30.420.40">
    <property type="match status" value="2"/>
</dbReference>
<evidence type="ECO:0000313" key="3">
    <source>
        <dbReference type="EMBL" id="ASJ71135.1"/>
    </source>
</evidence>
<sequence length="361" mass="39231">MGAKPDMALKISSRNAGLIGLDITATSVKLLELKPTKKGFKVMSYTVEPLPANAVNEKNLQDVEAVGEAIRRAVKRSGSRTKACAIAVPSAMVITKVIQMPDDLKDHEMDAQIQLEADQYIPYALEEVNLDFCVMGPSEEAKGMVDVLLAASRSENVEDRTAAAEIGGLDVKIVDVEPYTTEAAFQLIKHQLPDEGADQTVAILDVGASMTSLCVLRDQKLIYTREQPFGGKQLTEEIMRRYGLSYEDAGRVKRVGGLPDTYDSEVLTPFRDLMVQQANRFLQFFFSADKNDYVDQIVLAGGCTGIPGVDELIEQRIGTPTVIADPFSTMSVATDIPPHKLKGDGPAMMIACGLAMRGAEK</sequence>
<name>A0A2Z2NKU1_9GAMM</name>
<dbReference type="SUPFAM" id="SSF53067">
    <property type="entry name" value="Actin-like ATPase domain"/>
    <property type="match status" value="2"/>
</dbReference>
<dbReference type="NCBIfam" id="TIGR01175">
    <property type="entry name" value="pilM"/>
    <property type="match status" value="1"/>
</dbReference>
<dbReference type="SMART" id="SM00842">
    <property type="entry name" value="FtsA"/>
    <property type="match status" value="1"/>
</dbReference>
<dbReference type="CDD" id="cd24049">
    <property type="entry name" value="ASKHA_NBD_PilM"/>
    <property type="match status" value="1"/>
</dbReference>
<protein>
    <submittedName>
        <fullName evidence="3">Cell division protein FtsA</fullName>
    </submittedName>
</protein>
<dbReference type="AlphaFoldDB" id="A0A2Z2NKU1"/>
<proteinExistence type="inferred from homology"/>
<accession>A0A2Z2NKU1</accession>
<keyword evidence="3" id="KW-0131">Cell cycle</keyword>
<dbReference type="KEGG" id="gai:IMCC3135_05110"/>
<dbReference type="Gene3D" id="3.30.1490.300">
    <property type="match status" value="1"/>
</dbReference>
<dbReference type="InterPro" id="IPR043129">
    <property type="entry name" value="ATPase_NBD"/>
</dbReference>
<organism evidence="3 4">
    <name type="scientific">Granulosicoccus antarcticus IMCC3135</name>
    <dbReference type="NCBI Taxonomy" id="1192854"/>
    <lineage>
        <taxon>Bacteria</taxon>
        <taxon>Pseudomonadati</taxon>
        <taxon>Pseudomonadota</taxon>
        <taxon>Gammaproteobacteria</taxon>
        <taxon>Chromatiales</taxon>
        <taxon>Granulosicoccaceae</taxon>
        <taxon>Granulosicoccus</taxon>
    </lineage>
</organism>
<dbReference type="PANTHER" id="PTHR32432">
    <property type="entry name" value="CELL DIVISION PROTEIN FTSA-RELATED"/>
    <property type="match status" value="1"/>
</dbReference>
<dbReference type="InterPro" id="IPR005883">
    <property type="entry name" value="PilM"/>
</dbReference>
<dbReference type="PIRSF" id="PIRSF019169">
    <property type="entry name" value="PilM"/>
    <property type="match status" value="1"/>
</dbReference>